<keyword evidence="2" id="KW-0812">Transmembrane</keyword>
<gene>
    <name evidence="3" type="ORF">B0T18DRAFT_294079</name>
</gene>
<name>A0AA40EQT2_9PEZI</name>
<protein>
    <submittedName>
        <fullName evidence="3">Uncharacterized protein</fullName>
    </submittedName>
</protein>
<evidence type="ECO:0000313" key="3">
    <source>
        <dbReference type="EMBL" id="KAK0743801.1"/>
    </source>
</evidence>
<organism evidence="3 4">
    <name type="scientific">Schizothecium vesticola</name>
    <dbReference type="NCBI Taxonomy" id="314040"/>
    <lineage>
        <taxon>Eukaryota</taxon>
        <taxon>Fungi</taxon>
        <taxon>Dikarya</taxon>
        <taxon>Ascomycota</taxon>
        <taxon>Pezizomycotina</taxon>
        <taxon>Sordariomycetes</taxon>
        <taxon>Sordariomycetidae</taxon>
        <taxon>Sordariales</taxon>
        <taxon>Schizotheciaceae</taxon>
        <taxon>Schizothecium</taxon>
    </lineage>
</organism>
<evidence type="ECO:0000313" key="4">
    <source>
        <dbReference type="Proteomes" id="UP001172155"/>
    </source>
</evidence>
<reference evidence="3" key="1">
    <citation type="submission" date="2023-06" db="EMBL/GenBank/DDBJ databases">
        <title>Genome-scale phylogeny and comparative genomics of the fungal order Sordariales.</title>
        <authorList>
            <consortium name="Lawrence Berkeley National Laboratory"/>
            <person name="Hensen N."/>
            <person name="Bonometti L."/>
            <person name="Westerberg I."/>
            <person name="Brannstrom I.O."/>
            <person name="Guillou S."/>
            <person name="Cros-Aarteil S."/>
            <person name="Calhoun S."/>
            <person name="Haridas S."/>
            <person name="Kuo A."/>
            <person name="Mondo S."/>
            <person name="Pangilinan J."/>
            <person name="Riley R."/>
            <person name="LaButti K."/>
            <person name="Andreopoulos B."/>
            <person name="Lipzen A."/>
            <person name="Chen C."/>
            <person name="Yanf M."/>
            <person name="Daum C."/>
            <person name="Ng V."/>
            <person name="Clum A."/>
            <person name="Steindorff A."/>
            <person name="Ohm R."/>
            <person name="Martin F."/>
            <person name="Silar P."/>
            <person name="Natvig D."/>
            <person name="Lalanne C."/>
            <person name="Gautier V."/>
            <person name="Ament-velasquez S.L."/>
            <person name="Kruys A."/>
            <person name="Hutchinson M.I."/>
            <person name="Powell A.J."/>
            <person name="Barry K."/>
            <person name="Miller A.N."/>
            <person name="Grigoriev I.V."/>
            <person name="Debuchy R."/>
            <person name="Gladieux P."/>
            <person name="Thoren M.H."/>
            <person name="Johannesson H."/>
        </authorList>
    </citation>
    <scope>NUCLEOTIDE SEQUENCE</scope>
    <source>
        <strain evidence="3">SMH3187-1</strain>
    </source>
</reference>
<dbReference type="AlphaFoldDB" id="A0AA40EQT2"/>
<evidence type="ECO:0000256" key="2">
    <source>
        <dbReference type="SAM" id="Phobius"/>
    </source>
</evidence>
<keyword evidence="4" id="KW-1185">Reference proteome</keyword>
<feature type="compositionally biased region" description="Basic and acidic residues" evidence="1">
    <location>
        <begin position="206"/>
        <end position="219"/>
    </location>
</feature>
<dbReference type="EMBL" id="JAUKUD010000005">
    <property type="protein sequence ID" value="KAK0743801.1"/>
    <property type="molecule type" value="Genomic_DNA"/>
</dbReference>
<feature type="region of interest" description="Disordered" evidence="1">
    <location>
        <begin position="183"/>
        <end position="220"/>
    </location>
</feature>
<feature type="transmembrane region" description="Helical" evidence="2">
    <location>
        <begin position="224"/>
        <end position="248"/>
    </location>
</feature>
<proteinExistence type="predicted"/>
<keyword evidence="2" id="KW-1133">Transmembrane helix</keyword>
<feature type="non-terminal residue" evidence="3">
    <location>
        <position position="1"/>
    </location>
</feature>
<dbReference type="Proteomes" id="UP001172155">
    <property type="component" value="Unassembled WGS sequence"/>
</dbReference>
<sequence length="254" mass="26280">AALLLPILLSRADPNAPCYLPSSGPAVLAPGFFPCIPYNDPVGACCPAGWTCFSNALCIATTPSASFPNQTYGAVMRAACTNPKWDNSACGSFCLDDDTDGELIACTPFSPPGGGGQASATFCCKSDFDAGRCACDPPRNAFTLATGVVQTIIQVSDATYYGGVPSISVATSTARASLMTTTMNASSSGLESGGPPPPPPVQPGLRGDEAPSAEEDRGEHRKRLTIGLTVGITLGVVAAAGLLLWFLWWRRRRA</sequence>
<feature type="non-terminal residue" evidence="3">
    <location>
        <position position="254"/>
    </location>
</feature>
<comment type="caution">
    <text evidence="3">The sequence shown here is derived from an EMBL/GenBank/DDBJ whole genome shotgun (WGS) entry which is preliminary data.</text>
</comment>
<evidence type="ECO:0000256" key="1">
    <source>
        <dbReference type="SAM" id="MobiDB-lite"/>
    </source>
</evidence>
<keyword evidence="2" id="KW-0472">Membrane</keyword>
<accession>A0AA40EQT2</accession>